<keyword evidence="3" id="KW-1185">Reference proteome</keyword>
<evidence type="ECO:0000313" key="3">
    <source>
        <dbReference type="Proteomes" id="UP000567885"/>
    </source>
</evidence>
<protein>
    <submittedName>
        <fullName evidence="2">Uncharacterized protein</fullName>
    </submittedName>
</protein>
<dbReference type="AlphaFoldDB" id="A0A8H5WRT3"/>
<evidence type="ECO:0000313" key="2">
    <source>
        <dbReference type="EMBL" id="KAF5667953.1"/>
    </source>
</evidence>
<accession>A0A8H5WRT3</accession>
<evidence type="ECO:0000256" key="1">
    <source>
        <dbReference type="SAM" id="MobiDB-lite"/>
    </source>
</evidence>
<organism evidence="2 3">
    <name type="scientific">Fusarium heterosporum</name>
    <dbReference type="NCBI Taxonomy" id="42747"/>
    <lineage>
        <taxon>Eukaryota</taxon>
        <taxon>Fungi</taxon>
        <taxon>Dikarya</taxon>
        <taxon>Ascomycota</taxon>
        <taxon>Pezizomycotina</taxon>
        <taxon>Sordariomycetes</taxon>
        <taxon>Hypocreomycetidae</taxon>
        <taxon>Hypocreales</taxon>
        <taxon>Nectriaceae</taxon>
        <taxon>Fusarium</taxon>
        <taxon>Fusarium heterosporum species complex</taxon>
    </lineage>
</organism>
<gene>
    <name evidence="2" type="ORF">FHETE_5493</name>
</gene>
<name>A0A8H5WRT3_FUSHE</name>
<comment type="caution">
    <text evidence="2">The sequence shown here is derived from an EMBL/GenBank/DDBJ whole genome shotgun (WGS) entry which is preliminary data.</text>
</comment>
<proteinExistence type="predicted"/>
<dbReference type="OrthoDB" id="5098157at2759"/>
<reference evidence="2 3" key="1">
    <citation type="submission" date="2020-05" db="EMBL/GenBank/DDBJ databases">
        <title>Identification and distribution of gene clusters putatively required for synthesis of sphingolipid metabolism inhibitors in phylogenetically diverse species of the filamentous fungus Fusarium.</title>
        <authorList>
            <person name="Kim H.-S."/>
            <person name="Busman M."/>
            <person name="Brown D.W."/>
            <person name="Divon H."/>
            <person name="Uhlig S."/>
            <person name="Proctor R.H."/>
        </authorList>
    </citation>
    <scope>NUCLEOTIDE SEQUENCE [LARGE SCALE GENOMIC DNA]</scope>
    <source>
        <strain evidence="2 3">NRRL 20693</strain>
    </source>
</reference>
<dbReference type="Proteomes" id="UP000567885">
    <property type="component" value="Unassembled WGS sequence"/>
</dbReference>
<feature type="region of interest" description="Disordered" evidence="1">
    <location>
        <begin position="110"/>
        <end position="141"/>
    </location>
</feature>
<feature type="region of interest" description="Disordered" evidence="1">
    <location>
        <begin position="175"/>
        <end position="210"/>
    </location>
</feature>
<sequence>MADGIADIDGWTGVPGFRGARRQQYFSVYQEGFLPNHQFHNSPDVLWETGSLSSQSGWNCDHEGPCCTCDCDCQLTTNANPSRSGYDNMLQNGPDHSRGTHLFDYRADHASSGHSKYRRKSKVQHNPPAGAGLPPHRQETPSIEDLIYYTAKQQRHLNDTQRRIRDWIRVMPELTGNSGVSATPKKCKCKDCKDDRKRAARKDKKKKKDK</sequence>
<dbReference type="EMBL" id="JAAGWQ010000096">
    <property type="protein sequence ID" value="KAF5667953.1"/>
    <property type="molecule type" value="Genomic_DNA"/>
</dbReference>
<feature type="compositionally biased region" description="Basic residues" evidence="1">
    <location>
        <begin position="198"/>
        <end position="210"/>
    </location>
</feature>